<keyword evidence="3" id="KW-1185">Reference proteome</keyword>
<gene>
    <name evidence="2" type="ORF">ALECFALPRED_007116</name>
</gene>
<dbReference type="OrthoDB" id="5555533at2759"/>
<feature type="compositionally biased region" description="Polar residues" evidence="1">
    <location>
        <begin position="1"/>
        <end position="10"/>
    </location>
</feature>
<evidence type="ECO:0000256" key="1">
    <source>
        <dbReference type="SAM" id="MobiDB-lite"/>
    </source>
</evidence>
<dbReference type="Proteomes" id="UP000664203">
    <property type="component" value="Unassembled WGS sequence"/>
</dbReference>
<dbReference type="InterPro" id="IPR037652">
    <property type="entry name" value="Mim2"/>
</dbReference>
<dbReference type="AlphaFoldDB" id="A0A8H3G988"/>
<dbReference type="EMBL" id="CAJPDR010000462">
    <property type="protein sequence ID" value="CAF9937139.1"/>
    <property type="molecule type" value="Genomic_DNA"/>
</dbReference>
<accession>A0A8H3G988</accession>
<dbReference type="PANTHER" id="PTHR28230:SF1">
    <property type="entry name" value="MITOCHONDRIAL IMPORT PROTEIN 2"/>
    <property type="match status" value="1"/>
</dbReference>
<name>A0A8H3G988_9LECA</name>
<dbReference type="Pfam" id="PF19117">
    <property type="entry name" value="Mim2"/>
    <property type="match status" value="1"/>
</dbReference>
<feature type="compositionally biased region" description="Low complexity" evidence="1">
    <location>
        <begin position="17"/>
        <end position="34"/>
    </location>
</feature>
<dbReference type="GO" id="GO:0070096">
    <property type="term" value="P:mitochondrial outer membrane translocase complex assembly"/>
    <property type="evidence" value="ECO:0007669"/>
    <property type="project" value="InterPro"/>
</dbReference>
<organism evidence="2 3">
    <name type="scientific">Alectoria fallacina</name>
    <dbReference type="NCBI Taxonomy" id="1903189"/>
    <lineage>
        <taxon>Eukaryota</taxon>
        <taxon>Fungi</taxon>
        <taxon>Dikarya</taxon>
        <taxon>Ascomycota</taxon>
        <taxon>Pezizomycotina</taxon>
        <taxon>Lecanoromycetes</taxon>
        <taxon>OSLEUM clade</taxon>
        <taxon>Lecanoromycetidae</taxon>
        <taxon>Lecanorales</taxon>
        <taxon>Lecanorineae</taxon>
        <taxon>Parmeliaceae</taxon>
        <taxon>Alectoria</taxon>
    </lineage>
</organism>
<dbReference type="GO" id="GO:0005741">
    <property type="term" value="C:mitochondrial outer membrane"/>
    <property type="evidence" value="ECO:0007669"/>
    <property type="project" value="TreeGrafter"/>
</dbReference>
<proteinExistence type="predicted"/>
<dbReference type="GO" id="GO:0045040">
    <property type="term" value="P:protein insertion into mitochondrial outer membrane"/>
    <property type="evidence" value="ECO:0007669"/>
    <property type="project" value="InterPro"/>
</dbReference>
<comment type="caution">
    <text evidence="2">The sequence shown here is derived from an EMBL/GenBank/DDBJ whole genome shotgun (WGS) entry which is preliminary data.</text>
</comment>
<feature type="compositionally biased region" description="Acidic residues" evidence="1">
    <location>
        <begin position="35"/>
        <end position="48"/>
    </location>
</feature>
<dbReference type="PANTHER" id="PTHR28230">
    <property type="entry name" value="CHROMOSOME 1, WHOLE GENOME SHOTGUN SEQUENCE"/>
    <property type="match status" value="1"/>
</dbReference>
<protein>
    <submittedName>
        <fullName evidence="2">Uncharacterized protein</fullName>
    </submittedName>
</protein>
<sequence length="118" mass="13020">MSTPSSSSQYVYPRNPSSQSSSPTSEIDSLPDSAPSDDIDDSASESDSDAEKEWKESLQQLELILTMVLVPYAGKYFGRKCAYWGWAKFMEWKYPVEVVFTSKKTFKAAGAVEAAASL</sequence>
<evidence type="ECO:0000313" key="2">
    <source>
        <dbReference type="EMBL" id="CAF9937139.1"/>
    </source>
</evidence>
<evidence type="ECO:0000313" key="3">
    <source>
        <dbReference type="Proteomes" id="UP000664203"/>
    </source>
</evidence>
<reference evidence="2" key="1">
    <citation type="submission" date="2021-03" db="EMBL/GenBank/DDBJ databases">
        <authorList>
            <person name="Tagirdzhanova G."/>
        </authorList>
    </citation>
    <scope>NUCLEOTIDE SEQUENCE</scope>
</reference>
<feature type="region of interest" description="Disordered" evidence="1">
    <location>
        <begin position="1"/>
        <end position="54"/>
    </location>
</feature>